<dbReference type="Proteomes" id="UP000063930">
    <property type="component" value="Chromosome"/>
</dbReference>
<dbReference type="Pfam" id="PF00814">
    <property type="entry name" value="TsaD"/>
    <property type="match status" value="1"/>
</dbReference>
<gene>
    <name evidence="2" type="ORF">ALV80_01960</name>
    <name evidence="3" type="ORF">IMAU50013_00276</name>
</gene>
<dbReference type="EMBL" id="CP012381">
    <property type="protein sequence ID" value="ALI52024.1"/>
    <property type="molecule type" value="Genomic_DNA"/>
</dbReference>
<dbReference type="InterPro" id="IPR000905">
    <property type="entry name" value="Gcp-like_dom"/>
</dbReference>
<dbReference type="InterPro" id="IPR043129">
    <property type="entry name" value="ATPase_NBD"/>
</dbReference>
<dbReference type="SUPFAM" id="SSF53067">
    <property type="entry name" value="Actin-like ATPase domain"/>
    <property type="match status" value="1"/>
</dbReference>
<dbReference type="GO" id="GO:0002949">
    <property type="term" value="P:tRNA threonylcarbamoyladenosine modification"/>
    <property type="evidence" value="ECO:0007669"/>
    <property type="project" value="InterPro"/>
</dbReference>
<name>A0A9Q5BYL5_LACHE</name>
<dbReference type="PANTHER" id="PTHR11735">
    <property type="entry name" value="TRNA N6-ADENOSINE THREONYLCARBAMOYLTRANSFERASE"/>
    <property type="match status" value="1"/>
</dbReference>
<evidence type="ECO:0000259" key="1">
    <source>
        <dbReference type="Pfam" id="PF00814"/>
    </source>
</evidence>
<evidence type="ECO:0000313" key="2">
    <source>
        <dbReference type="EMBL" id="ALI52024.1"/>
    </source>
</evidence>
<organism evidence="3 5">
    <name type="scientific">Lactobacillus helveticus</name>
    <name type="common">Lactobacillus suntoryeus</name>
    <dbReference type="NCBI Taxonomy" id="1587"/>
    <lineage>
        <taxon>Bacteria</taxon>
        <taxon>Bacillati</taxon>
        <taxon>Bacillota</taxon>
        <taxon>Bacilli</taxon>
        <taxon>Lactobacillales</taxon>
        <taxon>Lactobacillaceae</taxon>
        <taxon>Lactobacillus</taxon>
    </lineage>
</organism>
<dbReference type="AlphaFoldDB" id="A0A9Q5BYL5"/>
<dbReference type="Gene3D" id="3.30.420.40">
    <property type="match status" value="2"/>
</dbReference>
<dbReference type="GO" id="GO:0005829">
    <property type="term" value="C:cytosol"/>
    <property type="evidence" value="ECO:0007669"/>
    <property type="project" value="TreeGrafter"/>
</dbReference>
<reference evidence="3" key="2">
    <citation type="submission" date="2019-09" db="EMBL/GenBank/DDBJ databases">
        <title>Comparative genomic analysis of Lactobacillus helveticus.</title>
        <authorList>
            <person name="Zhang H."/>
            <person name="Chen Y."/>
            <person name="Zhong Z."/>
        </authorList>
    </citation>
    <scope>NUCLEOTIDE SEQUENCE</scope>
    <source>
        <strain evidence="3">IMAU50013</strain>
    </source>
</reference>
<evidence type="ECO:0000313" key="4">
    <source>
        <dbReference type="Proteomes" id="UP000063930"/>
    </source>
</evidence>
<dbReference type="CDD" id="cd24032">
    <property type="entry name" value="ASKHA_NBD_TsaB"/>
    <property type="match status" value="1"/>
</dbReference>
<dbReference type="InterPro" id="IPR022496">
    <property type="entry name" value="T6A_TsaB"/>
</dbReference>
<proteinExistence type="predicted"/>
<sequence>MKILSVSTATNHLSVALNEDQQVIVEKNERDERNHSKHLDPLIEEILKENKLTLNDIDRFAVAIGPGSYTGLRIGITTVKMFASILNKEVVGISTLQALAKGVKEPALVITGLDARNDNYFAAGYISGDIPKNVIPDGHYNIDVLIKAIQEYAAQNKVNKIIFVGSGLEKQDEKIKTLDIPYLDIPYEYGTDEQNVIYAGLIGQLAVDAEPVDPDKLLPRYLRRTQAEVDWHKKTGKPFEPDSHYVEEV</sequence>
<protein>
    <submittedName>
        <fullName evidence="2">Endopeptidase</fullName>
    </submittedName>
    <submittedName>
        <fullName evidence="3">tRNA threonylcarbamoyladenosine biosynthesis protein TsaB</fullName>
    </submittedName>
</protein>
<dbReference type="PANTHER" id="PTHR11735:SF11">
    <property type="entry name" value="TRNA THREONYLCARBAMOYLADENOSINE BIOSYNTHESIS PROTEIN TSAB"/>
    <property type="match status" value="1"/>
</dbReference>
<feature type="domain" description="Gcp-like" evidence="1">
    <location>
        <begin position="32"/>
        <end position="169"/>
    </location>
</feature>
<evidence type="ECO:0000313" key="5">
    <source>
        <dbReference type="Proteomes" id="UP000601587"/>
    </source>
</evidence>
<dbReference type="NCBIfam" id="TIGR03725">
    <property type="entry name" value="T6A_YeaZ"/>
    <property type="match status" value="1"/>
</dbReference>
<reference evidence="2 4" key="1">
    <citation type="submission" date="2015-08" db="EMBL/GenBank/DDBJ databases">
        <title>Complete genome sequence of Lactobacillus helveticus CAUH18, a probiotic strain originated from koumiss.</title>
        <authorList>
            <person name="Yang Y."/>
            <person name="Hao Y."/>
        </authorList>
    </citation>
    <scope>NUCLEOTIDE SEQUENCE [LARGE SCALE GENOMIC DNA]</scope>
    <source>
        <strain evidence="2 4">CAUH18</strain>
    </source>
</reference>
<dbReference type="RefSeq" id="WP_023061459.1">
    <property type="nucleotide sequence ID" value="NZ_CP012381.1"/>
</dbReference>
<accession>A0A9Q5BYL5</accession>
<evidence type="ECO:0000313" key="3">
    <source>
        <dbReference type="EMBL" id="NRN90751.1"/>
    </source>
</evidence>
<dbReference type="Proteomes" id="UP000601587">
    <property type="component" value="Unassembled WGS sequence"/>
</dbReference>
<dbReference type="EMBL" id="WCGB01000003">
    <property type="protein sequence ID" value="NRN90751.1"/>
    <property type="molecule type" value="Genomic_DNA"/>
</dbReference>